<feature type="domain" description="HTH LytTR-type" evidence="1">
    <location>
        <begin position="8"/>
        <end position="71"/>
    </location>
</feature>
<gene>
    <name evidence="2" type="ORF">GCM10011514_54520</name>
</gene>
<dbReference type="PROSITE" id="PS50930">
    <property type="entry name" value="HTH_LYTTR"/>
    <property type="match status" value="1"/>
</dbReference>
<evidence type="ECO:0000313" key="3">
    <source>
        <dbReference type="Proteomes" id="UP000609064"/>
    </source>
</evidence>
<evidence type="ECO:0000259" key="1">
    <source>
        <dbReference type="PROSITE" id="PS50930"/>
    </source>
</evidence>
<dbReference type="Gene3D" id="2.40.50.1020">
    <property type="entry name" value="LytTr DNA-binding domain"/>
    <property type="match status" value="1"/>
</dbReference>
<reference evidence="2" key="2">
    <citation type="submission" date="2020-09" db="EMBL/GenBank/DDBJ databases">
        <authorList>
            <person name="Sun Q."/>
            <person name="Zhou Y."/>
        </authorList>
    </citation>
    <scope>NUCLEOTIDE SEQUENCE</scope>
    <source>
        <strain evidence="2">CGMCC 1.15958</strain>
    </source>
</reference>
<dbReference type="RefSeq" id="WP_188771562.1">
    <property type="nucleotide sequence ID" value="NZ_BMKK01000024.1"/>
</dbReference>
<keyword evidence="3" id="KW-1185">Reference proteome</keyword>
<comment type="caution">
    <text evidence="2">The sequence shown here is derived from an EMBL/GenBank/DDBJ whole genome shotgun (WGS) entry which is preliminary data.</text>
</comment>
<dbReference type="AlphaFoldDB" id="A0A916ZAW9"/>
<dbReference type="InterPro" id="IPR007492">
    <property type="entry name" value="LytTR_DNA-bd_dom"/>
</dbReference>
<dbReference type="Pfam" id="PF04397">
    <property type="entry name" value="LytTR"/>
    <property type="match status" value="1"/>
</dbReference>
<name>A0A916ZAW9_9BACT</name>
<reference evidence="2" key="1">
    <citation type="journal article" date="2014" name="Int. J. Syst. Evol. Microbiol.">
        <title>Complete genome sequence of Corynebacterium casei LMG S-19264T (=DSM 44701T), isolated from a smear-ripened cheese.</title>
        <authorList>
            <consortium name="US DOE Joint Genome Institute (JGI-PGF)"/>
            <person name="Walter F."/>
            <person name="Albersmeier A."/>
            <person name="Kalinowski J."/>
            <person name="Ruckert C."/>
        </authorList>
    </citation>
    <scope>NUCLEOTIDE SEQUENCE</scope>
    <source>
        <strain evidence="2">CGMCC 1.15958</strain>
    </source>
</reference>
<accession>A0A916ZAW9</accession>
<evidence type="ECO:0000313" key="2">
    <source>
        <dbReference type="EMBL" id="GGD83537.1"/>
    </source>
</evidence>
<dbReference type="SMART" id="SM00850">
    <property type="entry name" value="LytTR"/>
    <property type="match status" value="1"/>
</dbReference>
<organism evidence="2 3">
    <name type="scientific">Emticicia aquatilis</name>
    <dbReference type="NCBI Taxonomy" id="1537369"/>
    <lineage>
        <taxon>Bacteria</taxon>
        <taxon>Pseudomonadati</taxon>
        <taxon>Bacteroidota</taxon>
        <taxon>Cytophagia</taxon>
        <taxon>Cytophagales</taxon>
        <taxon>Leadbetterellaceae</taxon>
        <taxon>Emticicia</taxon>
    </lineage>
</organism>
<dbReference type="GO" id="GO:0003677">
    <property type="term" value="F:DNA binding"/>
    <property type="evidence" value="ECO:0007669"/>
    <property type="project" value="InterPro"/>
</dbReference>
<sequence length="107" mass="12527">MKTIENANQVSIGGRQKVCPNEVIMLQADVNYSIIHLSDGTKLIVATTLKKLEERFRQFAFIRMNKSYLVNQQFVVEEHENAMKLSNSIIINFSRRRGRNWKERQTL</sequence>
<proteinExistence type="predicted"/>
<protein>
    <recommendedName>
        <fullName evidence="1">HTH LytTR-type domain-containing protein</fullName>
    </recommendedName>
</protein>
<dbReference type="EMBL" id="BMKK01000024">
    <property type="protein sequence ID" value="GGD83537.1"/>
    <property type="molecule type" value="Genomic_DNA"/>
</dbReference>
<dbReference type="Proteomes" id="UP000609064">
    <property type="component" value="Unassembled WGS sequence"/>
</dbReference>